<feature type="compositionally biased region" description="Basic and acidic residues" evidence="1">
    <location>
        <begin position="1"/>
        <end position="25"/>
    </location>
</feature>
<gene>
    <name evidence="2" type="ORF">Lsed01_02218</name>
</gene>
<feature type="region of interest" description="Disordered" evidence="1">
    <location>
        <begin position="1"/>
        <end position="41"/>
    </location>
</feature>
<comment type="caution">
    <text evidence="2">The sequence shown here is derived from an EMBL/GenBank/DDBJ whole genome shotgun (WGS) entry which is preliminary data.</text>
</comment>
<evidence type="ECO:0000256" key="1">
    <source>
        <dbReference type="SAM" id="MobiDB-lite"/>
    </source>
</evidence>
<proteinExistence type="predicted"/>
<evidence type="ECO:0000313" key="3">
    <source>
        <dbReference type="Proteomes" id="UP001426770"/>
    </source>
</evidence>
<keyword evidence="3" id="KW-1185">Reference proteome</keyword>
<organism evidence="2 3">
    <name type="scientific">Demequina sediminis</name>
    <dbReference type="NCBI Taxonomy" id="1930058"/>
    <lineage>
        <taxon>Bacteria</taxon>
        <taxon>Bacillati</taxon>
        <taxon>Actinomycetota</taxon>
        <taxon>Actinomycetes</taxon>
        <taxon>Micrococcales</taxon>
        <taxon>Demequinaceae</taxon>
        <taxon>Demequina</taxon>
    </lineage>
</organism>
<dbReference type="Proteomes" id="UP001426770">
    <property type="component" value="Unassembled WGS sequence"/>
</dbReference>
<name>A0ABP9WIU5_9MICO</name>
<protein>
    <recommendedName>
        <fullName evidence="4">HNH endonuclease</fullName>
    </recommendedName>
</protein>
<sequence>MGAINREWHRDHRMPDRPTDRERGRWHAAHQDACACRAPSERERDLIAQWRGESSRGE</sequence>
<evidence type="ECO:0008006" key="4">
    <source>
        <dbReference type="Google" id="ProtNLM"/>
    </source>
</evidence>
<dbReference type="EMBL" id="BAABRR010000013">
    <property type="protein sequence ID" value="GAA5519762.1"/>
    <property type="molecule type" value="Genomic_DNA"/>
</dbReference>
<accession>A0ABP9WIU5</accession>
<evidence type="ECO:0000313" key="2">
    <source>
        <dbReference type="EMBL" id="GAA5519762.1"/>
    </source>
</evidence>
<reference evidence="2 3" key="1">
    <citation type="submission" date="2024-02" db="EMBL/GenBank/DDBJ databases">
        <title>Lysinimicrobium sediminis NBRC 112286.</title>
        <authorList>
            <person name="Ichikawa N."/>
            <person name="Katano-Makiyama Y."/>
            <person name="Hidaka K."/>
        </authorList>
    </citation>
    <scope>NUCLEOTIDE SEQUENCE [LARGE SCALE GENOMIC DNA]</scope>
    <source>
        <strain evidence="2 3">NBRC 112286</strain>
    </source>
</reference>
<dbReference type="RefSeq" id="WP_286215465.1">
    <property type="nucleotide sequence ID" value="NZ_AP027736.1"/>
</dbReference>